<dbReference type="SUPFAM" id="SSF52540">
    <property type="entry name" value="P-loop containing nucleoside triphosphate hydrolases"/>
    <property type="match status" value="1"/>
</dbReference>
<dbReference type="InterPro" id="IPR027417">
    <property type="entry name" value="P-loop_NTPase"/>
</dbReference>
<dbReference type="AlphaFoldDB" id="A0A543AR24"/>
<dbReference type="InParanoid" id="A0A543AR24"/>
<protein>
    <submittedName>
        <fullName evidence="1">Shikimate kinase</fullName>
    </submittedName>
</protein>
<gene>
    <name evidence="1" type="ORF">FB566_0535</name>
</gene>
<dbReference type="Gene3D" id="3.40.50.300">
    <property type="entry name" value="P-loop containing nucleotide triphosphate hydrolases"/>
    <property type="match status" value="2"/>
</dbReference>
<organism evidence="1 2">
    <name type="scientific">Stackebrandtia endophytica</name>
    <dbReference type="NCBI Taxonomy" id="1496996"/>
    <lineage>
        <taxon>Bacteria</taxon>
        <taxon>Bacillati</taxon>
        <taxon>Actinomycetota</taxon>
        <taxon>Actinomycetes</taxon>
        <taxon>Glycomycetales</taxon>
        <taxon>Glycomycetaceae</taxon>
        <taxon>Stackebrandtia</taxon>
    </lineage>
</organism>
<sequence>MGAVLITGMSGVGKSTVLAELARRGHRVVDTDEGDWFDPASPHEPLWRRDALMELLTSAGDKPLFVAGTVANQGEFYGYFTSVVLLHAPLEVMLERIAVRDTNDFGKSAAEREKIIADTEQVEPLLRAGATAQIDTRQPLSDVADEVERIAVA</sequence>
<comment type="caution">
    <text evidence="1">The sequence shown here is derived from an EMBL/GenBank/DDBJ whole genome shotgun (WGS) entry which is preliminary data.</text>
</comment>
<name>A0A543AR24_9ACTN</name>
<dbReference type="GO" id="GO:0016301">
    <property type="term" value="F:kinase activity"/>
    <property type="evidence" value="ECO:0007669"/>
    <property type="project" value="UniProtKB-KW"/>
</dbReference>
<evidence type="ECO:0000313" key="2">
    <source>
        <dbReference type="Proteomes" id="UP000317043"/>
    </source>
</evidence>
<keyword evidence="2" id="KW-1185">Reference proteome</keyword>
<dbReference type="RefSeq" id="WP_142034607.1">
    <property type="nucleotide sequence ID" value="NZ_JBHTGS010000002.1"/>
</dbReference>
<accession>A0A543AR24</accession>
<keyword evidence="1" id="KW-0418">Kinase</keyword>
<dbReference type="OrthoDB" id="5019413at2"/>
<evidence type="ECO:0000313" key="1">
    <source>
        <dbReference type="EMBL" id="TQL75043.1"/>
    </source>
</evidence>
<dbReference type="EMBL" id="VFOW01000001">
    <property type="protein sequence ID" value="TQL75043.1"/>
    <property type="molecule type" value="Genomic_DNA"/>
</dbReference>
<keyword evidence="1" id="KW-0808">Transferase</keyword>
<proteinExistence type="predicted"/>
<dbReference type="Pfam" id="PF13238">
    <property type="entry name" value="AAA_18"/>
    <property type="match status" value="1"/>
</dbReference>
<reference evidence="1 2" key="1">
    <citation type="submission" date="2019-06" db="EMBL/GenBank/DDBJ databases">
        <title>Sequencing the genomes of 1000 actinobacteria strains.</title>
        <authorList>
            <person name="Klenk H.-P."/>
        </authorList>
    </citation>
    <scope>NUCLEOTIDE SEQUENCE [LARGE SCALE GENOMIC DNA]</scope>
    <source>
        <strain evidence="1 2">DSM 45928</strain>
    </source>
</reference>
<dbReference type="Proteomes" id="UP000317043">
    <property type="component" value="Unassembled WGS sequence"/>
</dbReference>